<name>W9RE16_9ROSA</name>
<accession>W9RE16</accession>
<protein>
    <submittedName>
        <fullName evidence="1">Uncharacterized protein</fullName>
    </submittedName>
</protein>
<gene>
    <name evidence="1" type="ORF">L484_019481</name>
</gene>
<dbReference type="EMBL" id="KE344557">
    <property type="protein sequence ID" value="EXB66844.1"/>
    <property type="molecule type" value="Genomic_DNA"/>
</dbReference>
<evidence type="ECO:0000313" key="1">
    <source>
        <dbReference type="EMBL" id="EXB66844.1"/>
    </source>
</evidence>
<keyword evidence="2" id="KW-1185">Reference proteome</keyword>
<reference evidence="2" key="1">
    <citation type="submission" date="2013-01" db="EMBL/GenBank/DDBJ databases">
        <title>Draft Genome Sequence of a Mulberry Tree, Morus notabilis C.K. Schneid.</title>
        <authorList>
            <person name="He N."/>
            <person name="Zhao S."/>
        </authorList>
    </citation>
    <scope>NUCLEOTIDE SEQUENCE</scope>
</reference>
<organism evidence="1 2">
    <name type="scientific">Morus notabilis</name>
    <dbReference type="NCBI Taxonomy" id="981085"/>
    <lineage>
        <taxon>Eukaryota</taxon>
        <taxon>Viridiplantae</taxon>
        <taxon>Streptophyta</taxon>
        <taxon>Embryophyta</taxon>
        <taxon>Tracheophyta</taxon>
        <taxon>Spermatophyta</taxon>
        <taxon>Magnoliopsida</taxon>
        <taxon>eudicotyledons</taxon>
        <taxon>Gunneridae</taxon>
        <taxon>Pentapetalae</taxon>
        <taxon>rosids</taxon>
        <taxon>fabids</taxon>
        <taxon>Rosales</taxon>
        <taxon>Moraceae</taxon>
        <taxon>Moreae</taxon>
        <taxon>Morus</taxon>
    </lineage>
</organism>
<dbReference type="Proteomes" id="UP000030645">
    <property type="component" value="Unassembled WGS sequence"/>
</dbReference>
<sequence length="145" mass="16666">MTRRLVLRYGLINMAGDAIADDLVTGNSSDHLRLDFWQFHHWSPEEFKRAISSFHQQSGSRGLLPIIIIIEVRFSVSDPLGQNFPYILWMYLVIIEEENRLVNVADSSLGVLSPRIRLSFLEQKAFAFGVPRARWDKEFFALQGG</sequence>
<dbReference type="AlphaFoldDB" id="W9RE16"/>
<evidence type="ECO:0000313" key="2">
    <source>
        <dbReference type="Proteomes" id="UP000030645"/>
    </source>
</evidence>
<proteinExistence type="predicted"/>